<organism evidence="2 3">
    <name type="scientific">Fundidesulfovibrio magnetotacticus</name>
    <dbReference type="NCBI Taxonomy" id="2730080"/>
    <lineage>
        <taxon>Bacteria</taxon>
        <taxon>Pseudomonadati</taxon>
        <taxon>Thermodesulfobacteriota</taxon>
        <taxon>Desulfovibrionia</taxon>
        <taxon>Desulfovibrionales</taxon>
        <taxon>Desulfovibrionaceae</taxon>
        <taxon>Fundidesulfovibrio</taxon>
    </lineage>
</organism>
<reference evidence="2 3" key="1">
    <citation type="submission" date="2020-04" db="EMBL/GenBank/DDBJ databases">
        <authorList>
            <consortium name="Desulfovibrio sp. FSS-1 genome sequencing consortium"/>
            <person name="Shimoshige H."/>
            <person name="Kobayashi H."/>
            <person name="Maekawa T."/>
        </authorList>
    </citation>
    <scope>NUCLEOTIDE SEQUENCE [LARGE SCALE GENOMIC DNA]</scope>
    <source>
        <strain evidence="2 3">SIID29052-01</strain>
    </source>
</reference>
<evidence type="ECO:0000313" key="3">
    <source>
        <dbReference type="Proteomes" id="UP000494245"/>
    </source>
</evidence>
<dbReference type="Proteomes" id="UP000494245">
    <property type="component" value="Unassembled WGS sequence"/>
</dbReference>
<gene>
    <name evidence="2" type="ORF">NNJEOMEG_02096</name>
</gene>
<protein>
    <recommendedName>
        <fullName evidence="4">NIF system FeS cluster assembly NifU N-terminal domain-containing protein</fullName>
    </recommendedName>
</protein>
<dbReference type="SUPFAM" id="SSF82649">
    <property type="entry name" value="SufE/NifU"/>
    <property type="match status" value="1"/>
</dbReference>
<evidence type="ECO:0008006" key="4">
    <source>
        <dbReference type="Google" id="ProtNLM"/>
    </source>
</evidence>
<dbReference type="AlphaFoldDB" id="A0A6V8LRB6"/>
<accession>A0A6V8LRB6</accession>
<evidence type="ECO:0000256" key="1">
    <source>
        <dbReference type="SAM" id="MobiDB-lite"/>
    </source>
</evidence>
<feature type="region of interest" description="Disordered" evidence="1">
    <location>
        <begin position="149"/>
        <end position="176"/>
    </location>
</feature>
<keyword evidence="3" id="KW-1185">Reference proteome</keyword>
<name>A0A6V8LRB6_9BACT</name>
<dbReference type="RefSeq" id="WP_173084162.1">
    <property type="nucleotide sequence ID" value="NZ_BLTE01000009.1"/>
</dbReference>
<sequence length="176" mass="18152">MNTVRSTSRPAPDADILARDNPDFFDLLFDPAWLGIPAGTPASGRALTPSGSFVEFFVSVVDGSIREAGFLTDCPPSASTPVMALASLWCGRARGLTPEQAARLEAEDILACGMEPLDTARAAAETCLAAARTALVRAALVQECDDGARPPGCSPECAAKRSHPGRSAGPASPRGG</sequence>
<proteinExistence type="predicted"/>
<dbReference type="EMBL" id="BLTE01000009">
    <property type="protein sequence ID" value="GFK94254.1"/>
    <property type="molecule type" value="Genomic_DNA"/>
</dbReference>
<reference evidence="2 3" key="2">
    <citation type="submission" date="2020-05" db="EMBL/GenBank/DDBJ databases">
        <title>Draft genome sequence of Desulfovibrio sp. strainFSS-1.</title>
        <authorList>
            <person name="Shimoshige H."/>
            <person name="Kobayashi H."/>
            <person name="Maekawa T."/>
        </authorList>
    </citation>
    <scope>NUCLEOTIDE SEQUENCE [LARGE SCALE GENOMIC DNA]</scope>
    <source>
        <strain evidence="2 3">SIID29052-01</strain>
    </source>
</reference>
<comment type="caution">
    <text evidence="2">The sequence shown here is derived from an EMBL/GenBank/DDBJ whole genome shotgun (WGS) entry which is preliminary data.</text>
</comment>
<dbReference type="Gene3D" id="3.90.1010.10">
    <property type="match status" value="1"/>
</dbReference>
<evidence type="ECO:0000313" key="2">
    <source>
        <dbReference type="EMBL" id="GFK94254.1"/>
    </source>
</evidence>